<feature type="compositionally biased region" description="Basic and acidic residues" evidence="1">
    <location>
        <begin position="167"/>
        <end position="182"/>
    </location>
</feature>
<feature type="compositionally biased region" description="Acidic residues" evidence="1">
    <location>
        <begin position="66"/>
        <end position="78"/>
    </location>
</feature>
<proteinExistence type="predicted"/>
<feature type="region of interest" description="Disordered" evidence="1">
    <location>
        <begin position="152"/>
        <end position="197"/>
    </location>
</feature>
<name>A0A1G8JHD6_9GAMM</name>
<dbReference type="OrthoDB" id="6263687at2"/>
<sequence>MSDTKSGLLSRWQQRLTKVKEEEQALESSLEPASPAEAELPVSQEGEPVAEVEAESAEVGAAAEAGEPDALPDPDAIEEGGSFAQFLAEGIDPDKKKSALQALWRQPQYNVTDGMAEYALDYSNQPKLSAQVAKEVAKKVFRHLDAKLEEERRQEALAKAQAEAPALDEKPPELPRVAREDGQNDPSDPDTGKEQQS</sequence>
<dbReference type="AlphaFoldDB" id="A0A1G8JHD6"/>
<dbReference type="Proteomes" id="UP000199527">
    <property type="component" value="Unassembled WGS sequence"/>
</dbReference>
<reference evidence="3" key="1">
    <citation type="submission" date="2016-10" db="EMBL/GenBank/DDBJ databases">
        <authorList>
            <person name="Varghese N."/>
            <person name="Submissions S."/>
        </authorList>
    </citation>
    <scope>NUCLEOTIDE SEQUENCE [LARGE SCALE GENOMIC DNA]</scope>
    <source>
        <strain evidence="3">DSM 23317</strain>
    </source>
</reference>
<evidence type="ECO:0000313" key="2">
    <source>
        <dbReference type="EMBL" id="SDI30511.1"/>
    </source>
</evidence>
<dbReference type="Pfam" id="PF11748">
    <property type="entry name" value="DUF3306"/>
    <property type="match status" value="1"/>
</dbReference>
<evidence type="ECO:0000313" key="3">
    <source>
        <dbReference type="Proteomes" id="UP000199527"/>
    </source>
</evidence>
<organism evidence="2 3">
    <name type="scientific">Ferrimonas sediminum</name>
    <dbReference type="NCBI Taxonomy" id="718193"/>
    <lineage>
        <taxon>Bacteria</taxon>
        <taxon>Pseudomonadati</taxon>
        <taxon>Pseudomonadota</taxon>
        <taxon>Gammaproteobacteria</taxon>
        <taxon>Alteromonadales</taxon>
        <taxon>Ferrimonadaceae</taxon>
        <taxon>Ferrimonas</taxon>
    </lineage>
</organism>
<keyword evidence="3" id="KW-1185">Reference proteome</keyword>
<accession>A0A1G8JHD6</accession>
<evidence type="ECO:0008006" key="4">
    <source>
        <dbReference type="Google" id="ProtNLM"/>
    </source>
</evidence>
<gene>
    <name evidence="2" type="ORF">SAMN04488540_10153</name>
</gene>
<dbReference type="RefSeq" id="WP_090359921.1">
    <property type="nucleotide sequence ID" value="NZ_FNEM01000001.1"/>
</dbReference>
<protein>
    <recommendedName>
        <fullName evidence="4">DUF3306 domain-containing protein</fullName>
    </recommendedName>
</protein>
<dbReference type="InterPro" id="IPR021735">
    <property type="entry name" value="DUF3306"/>
</dbReference>
<feature type="region of interest" description="Disordered" evidence="1">
    <location>
        <begin position="19"/>
        <end position="78"/>
    </location>
</feature>
<dbReference type="EMBL" id="FNEM01000001">
    <property type="protein sequence ID" value="SDI30511.1"/>
    <property type="molecule type" value="Genomic_DNA"/>
</dbReference>
<evidence type="ECO:0000256" key="1">
    <source>
        <dbReference type="SAM" id="MobiDB-lite"/>
    </source>
</evidence>